<dbReference type="Proteomes" id="UP000693946">
    <property type="component" value="Linkage Group LG20"/>
</dbReference>
<comment type="caution">
    <text evidence="1">The sequence shown here is derived from an EMBL/GenBank/DDBJ whole genome shotgun (WGS) entry which is preliminary data.</text>
</comment>
<dbReference type="AlphaFoldDB" id="A0AAV6R8J7"/>
<name>A0AAV6R8J7_SOLSE</name>
<gene>
    <name evidence="1" type="ORF">JOB18_047552</name>
</gene>
<protein>
    <submittedName>
        <fullName evidence="1">Uncharacterized protein</fullName>
    </submittedName>
</protein>
<evidence type="ECO:0000313" key="1">
    <source>
        <dbReference type="EMBL" id="KAG7501365.1"/>
    </source>
</evidence>
<dbReference type="EMBL" id="JAGKHQ010000013">
    <property type="protein sequence ID" value="KAG7501365.1"/>
    <property type="molecule type" value="Genomic_DNA"/>
</dbReference>
<organism evidence="1 2">
    <name type="scientific">Solea senegalensis</name>
    <name type="common">Senegalese sole</name>
    <dbReference type="NCBI Taxonomy" id="28829"/>
    <lineage>
        <taxon>Eukaryota</taxon>
        <taxon>Metazoa</taxon>
        <taxon>Chordata</taxon>
        <taxon>Craniata</taxon>
        <taxon>Vertebrata</taxon>
        <taxon>Euteleostomi</taxon>
        <taxon>Actinopterygii</taxon>
        <taxon>Neopterygii</taxon>
        <taxon>Teleostei</taxon>
        <taxon>Neoteleostei</taxon>
        <taxon>Acanthomorphata</taxon>
        <taxon>Carangaria</taxon>
        <taxon>Pleuronectiformes</taxon>
        <taxon>Pleuronectoidei</taxon>
        <taxon>Soleidae</taxon>
        <taxon>Solea</taxon>
    </lineage>
</organism>
<sequence length="76" mass="8265">MAVFTSRGTFTYKVNVQTLEQTRRKSTLVPAEEECTHTGTPHNSWIRASSSMCGVSLGELGGSSALPGVRLHHFLC</sequence>
<evidence type="ECO:0000313" key="2">
    <source>
        <dbReference type="Proteomes" id="UP000693946"/>
    </source>
</evidence>
<proteinExistence type="predicted"/>
<accession>A0AAV6R8J7</accession>
<keyword evidence="2" id="KW-1185">Reference proteome</keyword>
<reference evidence="1 2" key="1">
    <citation type="journal article" date="2021" name="Sci. Rep.">
        <title>Chromosome anchoring in Senegalese sole (Solea senegalensis) reveals sex-associated markers and genome rearrangements in flatfish.</title>
        <authorList>
            <person name="Guerrero-Cozar I."/>
            <person name="Gomez-Garrido J."/>
            <person name="Berbel C."/>
            <person name="Martinez-Blanch J.F."/>
            <person name="Alioto T."/>
            <person name="Claros M.G."/>
            <person name="Gagnaire P.A."/>
            <person name="Manchado M."/>
        </authorList>
    </citation>
    <scope>NUCLEOTIDE SEQUENCE [LARGE SCALE GENOMIC DNA]</scope>
    <source>
        <strain evidence="1">Sse05_10M</strain>
    </source>
</reference>